<proteinExistence type="predicted"/>
<name>A0A6S7BW72_9BURK</name>
<dbReference type="EMBL" id="CADIKK010000029">
    <property type="protein sequence ID" value="CAB3801129.1"/>
    <property type="molecule type" value="Genomic_DNA"/>
</dbReference>
<protein>
    <submittedName>
        <fullName evidence="1">Uncharacterized protein</fullName>
    </submittedName>
</protein>
<organism evidence="1 2">
    <name type="scientific">Paraburkholderia ultramafica</name>
    <dbReference type="NCBI Taxonomy" id="1544867"/>
    <lineage>
        <taxon>Bacteria</taxon>
        <taxon>Pseudomonadati</taxon>
        <taxon>Pseudomonadota</taxon>
        <taxon>Betaproteobacteria</taxon>
        <taxon>Burkholderiales</taxon>
        <taxon>Burkholderiaceae</taxon>
        <taxon>Paraburkholderia</taxon>
    </lineage>
</organism>
<dbReference type="AlphaFoldDB" id="A0A6S7BW72"/>
<reference evidence="1 2" key="1">
    <citation type="submission" date="2020-04" db="EMBL/GenBank/DDBJ databases">
        <authorList>
            <person name="De Canck E."/>
        </authorList>
    </citation>
    <scope>NUCLEOTIDE SEQUENCE [LARGE SCALE GENOMIC DNA]</scope>
    <source>
        <strain evidence="1 2">LMG 28614</strain>
    </source>
</reference>
<accession>A0A6S7BW72</accession>
<dbReference type="Proteomes" id="UP000494365">
    <property type="component" value="Unassembled WGS sequence"/>
</dbReference>
<evidence type="ECO:0000313" key="2">
    <source>
        <dbReference type="Proteomes" id="UP000494365"/>
    </source>
</evidence>
<evidence type="ECO:0000313" key="1">
    <source>
        <dbReference type="EMBL" id="CAB3801129.1"/>
    </source>
</evidence>
<keyword evidence="2" id="KW-1185">Reference proteome</keyword>
<sequence>MLCDACERMLLSATPAPHPQLLKSDCATRLRPLGRRPIEVCKYRCRQCDVHWMLETDMADADKHEWICLYNSSSILEPGSVAALNSRTETQSPAVTRINGAHAVGREWSYRILIQPESLPFV</sequence>
<gene>
    <name evidence="1" type="ORF">LMG28614_05334</name>
</gene>